<dbReference type="InterPro" id="IPR025377">
    <property type="entry name" value="DUF4367"/>
</dbReference>
<evidence type="ECO:0000313" key="3">
    <source>
        <dbReference type="EMBL" id="MCU6801112.1"/>
    </source>
</evidence>
<comment type="caution">
    <text evidence="3">The sequence shown here is derived from an EMBL/GenBank/DDBJ whole genome shotgun (WGS) entry which is preliminary data.</text>
</comment>
<proteinExistence type="predicted"/>
<dbReference type="RefSeq" id="WP_158360011.1">
    <property type="nucleotide sequence ID" value="NZ_JAOQJF010000039.1"/>
</dbReference>
<organism evidence="3 4">
    <name type="scientific">Alitiscatomonas aceti</name>
    <dbReference type="NCBI Taxonomy" id="2981724"/>
    <lineage>
        <taxon>Bacteria</taxon>
        <taxon>Bacillati</taxon>
        <taxon>Bacillota</taxon>
        <taxon>Clostridia</taxon>
        <taxon>Lachnospirales</taxon>
        <taxon>Lachnospiraceae</taxon>
        <taxon>Alitiscatomonas</taxon>
    </lineage>
</organism>
<sequence>MNKEFEDEIWESFLKAAVIENSQNENRDYPSEQELKKIHIPEHYDLKIRRLIRYYNYQVKVKSVMKYCRKIASIMLLFMGFSFALLLQHNEVRAACKNVIIEIYDRYITLIHTSDLPQGKPFVEVEYIPEGFSIIDSSADGISNYIIYQNSSGDLIELNYDTQKYTSLIDNEHYSILHVKINNVEGTFFESQDNRFMNILIWDTTNNYFKLKSTLGMNEMIKIAENLK</sequence>
<dbReference type="Proteomes" id="UP001652395">
    <property type="component" value="Unassembled WGS sequence"/>
</dbReference>
<keyword evidence="1" id="KW-0472">Membrane</keyword>
<accession>A0ABT2V2R0</accession>
<dbReference type="Pfam" id="PF14285">
    <property type="entry name" value="DUF4367"/>
    <property type="match status" value="1"/>
</dbReference>
<protein>
    <submittedName>
        <fullName evidence="3">DUF4367 domain-containing protein</fullName>
    </submittedName>
</protein>
<reference evidence="3 4" key="1">
    <citation type="journal article" date="2021" name="ISME Commun">
        <title>Automated analysis of genomic sequences facilitates high-throughput and comprehensive description of bacteria.</title>
        <authorList>
            <person name="Hitch T.C.A."/>
        </authorList>
    </citation>
    <scope>NUCLEOTIDE SEQUENCE [LARGE SCALE GENOMIC DNA]</scope>
    <source>
        <strain evidence="4">f_CCE</strain>
    </source>
</reference>
<feature type="domain" description="DUF4367" evidence="2">
    <location>
        <begin position="123"/>
        <end position="227"/>
    </location>
</feature>
<evidence type="ECO:0000259" key="2">
    <source>
        <dbReference type="Pfam" id="PF14285"/>
    </source>
</evidence>
<keyword evidence="4" id="KW-1185">Reference proteome</keyword>
<keyword evidence="1" id="KW-1133">Transmembrane helix</keyword>
<evidence type="ECO:0000256" key="1">
    <source>
        <dbReference type="SAM" id="Phobius"/>
    </source>
</evidence>
<dbReference type="EMBL" id="JAOQJF010000039">
    <property type="protein sequence ID" value="MCU6801112.1"/>
    <property type="molecule type" value="Genomic_DNA"/>
</dbReference>
<gene>
    <name evidence="3" type="ORF">OCV69_14440</name>
</gene>
<name>A0ABT2V2R0_9FIRM</name>
<feature type="transmembrane region" description="Helical" evidence="1">
    <location>
        <begin position="67"/>
        <end position="87"/>
    </location>
</feature>
<keyword evidence="1" id="KW-0812">Transmembrane</keyword>
<evidence type="ECO:0000313" key="4">
    <source>
        <dbReference type="Proteomes" id="UP001652395"/>
    </source>
</evidence>